<dbReference type="EMBL" id="CP059319">
    <property type="protein sequence ID" value="QTH22338.1"/>
    <property type="molecule type" value="Genomic_DNA"/>
</dbReference>
<sequence>MSWLLGLVFTHHSFLVLIAAAKRMSTAARRMEEANAQVSSDDRVDGDWFARLNDLAGLRP</sequence>
<accession>A0A975D3V3</accession>
<dbReference type="RefSeq" id="WP_208633206.1">
    <property type="nucleotide sequence ID" value="NZ_CP059319.1"/>
</dbReference>
<proteinExistence type="predicted"/>
<reference evidence="1" key="1">
    <citation type="submission" date="2020-07" db="EMBL/GenBank/DDBJ databases">
        <authorList>
            <person name="Camacho E."/>
        </authorList>
    </citation>
    <scope>NUCLEOTIDE SEQUENCE</scope>
    <source>
        <strain evidence="1">MPO218</strain>
    </source>
</reference>
<dbReference type="Proteomes" id="UP000664914">
    <property type="component" value="Chromosome"/>
</dbReference>
<dbReference type="AlphaFoldDB" id="A0A975D3V3"/>
<reference evidence="1" key="2">
    <citation type="submission" date="2021-04" db="EMBL/GenBank/DDBJ databases">
        <title>Isolation and genomic analysis of the ibuprofen-degrading bacterium Sphingomonas strain MPO218.</title>
        <authorList>
            <person name="Aulestia M."/>
            <person name="Flores A."/>
            <person name="Mangas E.L."/>
            <person name="Perez-Pulido A.J."/>
            <person name="Santero E."/>
            <person name="Camacho E.M."/>
        </authorList>
    </citation>
    <scope>NUCLEOTIDE SEQUENCE</scope>
    <source>
        <strain evidence="1">MPO218</strain>
    </source>
</reference>
<evidence type="ECO:0000313" key="1">
    <source>
        <dbReference type="EMBL" id="QTH22338.1"/>
    </source>
</evidence>
<name>A0A975D3V3_9SPHN</name>
<evidence type="ECO:0000313" key="2">
    <source>
        <dbReference type="Proteomes" id="UP000664914"/>
    </source>
</evidence>
<organism evidence="1 2">
    <name type="scientific">Rhizorhabdus wittichii</name>
    <dbReference type="NCBI Taxonomy" id="160791"/>
    <lineage>
        <taxon>Bacteria</taxon>
        <taxon>Pseudomonadati</taxon>
        <taxon>Pseudomonadota</taxon>
        <taxon>Alphaproteobacteria</taxon>
        <taxon>Sphingomonadales</taxon>
        <taxon>Sphingomonadaceae</taxon>
        <taxon>Rhizorhabdus</taxon>
    </lineage>
</organism>
<protein>
    <submittedName>
        <fullName evidence="1">Uncharacterized protein</fullName>
    </submittedName>
</protein>
<gene>
    <name evidence="1" type="ORF">HRJ34_02055</name>
</gene>